<proteinExistence type="predicted"/>
<feature type="compositionally biased region" description="Basic and acidic residues" evidence="2">
    <location>
        <begin position="685"/>
        <end position="694"/>
    </location>
</feature>
<reference evidence="4" key="1">
    <citation type="submission" date="2021-09" db="EMBL/GenBank/DDBJ databases">
        <authorList>
            <consortium name="AG Swart"/>
            <person name="Singh M."/>
            <person name="Singh A."/>
            <person name="Seah K."/>
            <person name="Emmerich C."/>
        </authorList>
    </citation>
    <scope>NUCLEOTIDE SEQUENCE</scope>
    <source>
        <strain evidence="4">ATCC30299</strain>
    </source>
</reference>
<evidence type="ECO:0000256" key="2">
    <source>
        <dbReference type="SAM" id="MobiDB-lite"/>
    </source>
</evidence>
<sequence length="747" mass="85822">MGNISQCCENSKLQATIFDLNEENKKLKKRESDEQHSKEQLKILYDKLLSEKEASNILITNQLNILKNDNISLTQRNERLKARLIDGCQDKAALDFLAQEYEEKLKKLDSEYSSKIQELSAETQKLRVELMLLTDSHKRRILWGALKYMKKYSLQNLSASIDRWKEILEDPEHLETEGSVMFKTIEFDVTSIYDDDDNKVNQAGVKAALDMLSEEQKATISENPLMIYYEAHRGRGEKPMSIQNVFRFFEEMLDKKYEADCADLEAKRAPRTMPDYMMDHLIRVYGLKKIAHKALCQIIPTLEELNKKRHSLGILFSRLIQVIHHDPIPYQLALFLTKARIEFNKLVTNALKDMKTRNIEAKAGKSDNDGAAFLIDVMNLIYNLFDTDRGSRGKAISLLKPERFTSEQFMVFRICHKIIRMGETAENVFAGFDVDRKDNEISRDQLIEGMRKELELAMPEDEATILFNVLDPKNTGKISRDTFLQKIDIKSHYENCKSLNLTIKKSKFWMVLIDVYKTVQIKDAAFLMSWFNSQGKTHLNFDEFKNYVLLLDPDLFPEEIQSYYDDGLRLNADASLDGLTSESFCKVIIRESIGGKGVRDFKLKSGGGFAVRSLSRKNSDLNLSQDDIQPPTPKGKHSRRMSGLGAQPPTRSRTPTLEMPTPKHRKRGSFTGLPPPASSKIPIPRSREPTKSPEPRSSQTPEPRYSGFITEMRQSEGVPRTSEEPKSPDEPKSPRFGWQRSREFNIS</sequence>
<dbReference type="Proteomes" id="UP001162131">
    <property type="component" value="Unassembled WGS sequence"/>
</dbReference>
<feature type="region of interest" description="Disordered" evidence="2">
    <location>
        <begin position="620"/>
        <end position="747"/>
    </location>
</feature>
<dbReference type="Gene3D" id="1.10.238.10">
    <property type="entry name" value="EF-hand"/>
    <property type="match status" value="1"/>
</dbReference>
<feature type="domain" description="EF-hand" evidence="3">
    <location>
        <begin position="438"/>
        <end position="484"/>
    </location>
</feature>
<organism evidence="4 5">
    <name type="scientific">Blepharisma stoltei</name>
    <dbReference type="NCBI Taxonomy" id="1481888"/>
    <lineage>
        <taxon>Eukaryota</taxon>
        <taxon>Sar</taxon>
        <taxon>Alveolata</taxon>
        <taxon>Ciliophora</taxon>
        <taxon>Postciliodesmatophora</taxon>
        <taxon>Heterotrichea</taxon>
        <taxon>Heterotrichida</taxon>
        <taxon>Blepharismidae</taxon>
        <taxon>Blepharisma</taxon>
    </lineage>
</organism>
<name>A0AAU9JJ73_9CILI</name>
<comment type="caution">
    <text evidence="4">The sequence shown here is derived from an EMBL/GenBank/DDBJ whole genome shotgun (WGS) entry which is preliminary data.</text>
</comment>
<keyword evidence="5" id="KW-1185">Reference proteome</keyword>
<evidence type="ECO:0000256" key="1">
    <source>
        <dbReference type="SAM" id="Coils"/>
    </source>
</evidence>
<dbReference type="GO" id="GO:0005509">
    <property type="term" value="F:calcium ion binding"/>
    <property type="evidence" value="ECO:0007669"/>
    <property type="project" value="InterPro"/>
</dbReference>
<gene>
    <name evidence="4" type="ORF">BSTOLATCC_MIC27454</name>
</gene>
<feature type="coiled-coil region" evidence="1">
    <location>
        <begin position="63"/>
        <end position="136"/>
    </location>
</feature>
<dbReference type="InterPro" id="IPR011992">
    <property type="entry name" value="EF-hand-dom_pair"/>
</dbReference>
<protein>
    <recommendedName>
        <fullName evidence="3">EF-hand domain-containing protein</fullName>
    </recommendedName>
</protein>
<dbReference type="EMBL" id="CAJZBQ010000027">
    <property type="protein sequence ID" value="CAG9320877.1"/>
    <property type="molecule type" value="Genomic_DNA"/>
</dbReference>
<feature type="compositionally biased region" description="Basic and acidic residues" evidence="2">
    <location>
        <begin position="721"/>
        <end position="733"/>
    </location>
</feature>
<dbReference type="AlphaFoldDB" id="A0AAU9JJ73"/>
<dbReference type="Pfam" id="PF13833">
    <property type="entry name" value="EF-hand_8"/>
    <property type="match status" value="1"/>
</dbReference>
<dbReference type="InterPro" id="IPR002048">
    <property type="entry name" value="EF_hand_dom"/>
</dbReference>
<evidence type="ECO:0000259" key="3">
    <source>
        <dbReference type="Pfam" id="PF13833"/>
    </source>
</evidence>
<dbReference type="SUPFAM" id="SSF47473">
    <property type="entry name" value="EF-hand"/>
    <property type="match status" value="1"/>
</dbReference>
<evidence type="ECO:0000313" key="5">
    <source>
        <dbReference type="Proteomes" id="UP001162131"/>
    </source>
</evidence>
<accession>A0AAU9JJ73</accession>
<keyword evidence="1" id="KW-0175">Coiled coil</keyword>
<evidence type="ECO:0000313" key="4">
    <source>
        <dbReference type="EMBL" id="CAG9320877.1"/>
    </source>
</evidence>